<protein>
    <submittedName>
        <fullName evidence="8">Aminopeptidase P family protein</fullName>
    </submittedName>
    <submittedName>
        <fullName evidence="7">M24 family metallopeptidase</fullName>
    </submittedName>
</protein>
<dbReference type="GO" id="GO:0004177">
    <property type="term" value="F:aminopeptidase activity"/>
    <property type="evidence" value="ECO:0007669"/>
    <property type="project" value="UniProtKB-KW"/>
</dbReference>
<reference evidence="8" key="2">
    <citation type="journal article" date="2019" name="Int. J. Syst. Evol. Microbiol.">
        <title>Gordonibacter faecihominis is a later heterotypic synonym of Gordonibacter urolithinfaciens.</title>
        <authorList>
            <person name="Danylec N."/>
            <person name="Stoll D.A."/>
            <person name="Huch M."/>
        </authorList>
    </citation>
    <scope>NUCLEOTIDE SEQUENCE</scope>
    <source>
        <strain evidence="8">DSM 27213</strain>
    </source>
</reference>
<gene>
    <name evidence="8" type="ORF">DMP12_02945</name>
    <name evidence="7" type="ORF">GKG38_02255</name>
</gene>
<proteinExistence type="inferred from homology"/>
<dbReference type="PANTHER" id="PTHR46112">
    <property type="entry name" value="AMINOPEPTIDASE"/>
    <property type="match status" value="1"/>
</dbReference>
<accession>A0A423UNE9</accession>
<evidence type="ECO:0000259" key="5">
    <source>
        <dbReference type="Pfam" id="PF00557"/>
    </source>
</evidence>
<keyword evidence="8" id="KW-0645">Protease</keyword>
<comment type="similarity">
    <text evidence="3">Belongs to the peptidase M24B family.</text>
</comment>
<reference evidence="9" key="1">
    <citation type="submission" date="2018-05" db="EMBL/GenBank/DDBJ databases">
        <title>Genome Sequencing of selected type strains of the family Eggerthellaceae.</title>
        <authorList>
            <person name="Danylec N."/>
            <person name="Stoll D.A."/>
            <person name="Doetsch A."/>
            <person name="Huch M."/>
        </authorList>
    </citation>
    <scope>NUCLEOTIDE SEQUENCE [LARGE SCALE GENOMIC DNA]</scope>
    <source>
        <strain evidence="9">DSM 27213</strain>
    </source>
</reference>
<dbReference type="InterPro" id="IPR029149">
    <property type="entry name" value="Creatin/AminoP/Spt16_N"/>
</dbReference>
<evidence type="ECO:0000259" key="6">
    <source>
        <dbReference type="Pfam" id="PF01321"/>
    </source>
</evidence>
<feature type="region of interest" description="Disordered" evidence="4">
    <location>
        <begin position="99"/>
        <end position="131"/>
    </location>
</feature>
<evidence type="ECO:0000313" key="8">
    <source>
        <dbReference type="EMBL" id="ROT91706.1"/>
    </source>
</evidence>
<evidence type="ECO:0000256" key="3">
    <source>
        <dbReference type="RuleBase" id="RU000590"/>
    </source>
</evidence>
<dbReference type="PANTHER" id="PTHR46112:SF3">
    <property type="entry name" value="AMINOPEPTIDASE YPDF"/>
    <property type="match status" value="1"/>
</dbReference>
<dbReference type="InterPro" id="IPR001131">
    <property type="entry name" value="Peptidase_M24B_aminopep-P_CS"/>
</dbReference>
<evidence type="ECO:0000256" key="2">
    <source>
        <dbReference type="ARBA" id="ARBA00022801"/>
    </source>
</evidence>
<reference evidence="8" key="3">
    <citation type="journal article" date="2019" name="Microbiol. Resour. Announc.">
        <title>Draft Genome Sequences of Type Strains of Gordonibacter faecihominis, Paraeggerthella hongkongensis, Parvibacter caecicola,Slackia equolifaciens, Slackia faecicanis, and Slackia isoflavoniconvertens.</title>
        <authorList>
            <person name="Danylec N."/>
            <person name="Stoll D.A."/>
            <person name="Dotsch A."/>
            <person name="Huch M."/>
        </authorList>
    </citation>
    <scope>NUCLEOTIDE SEQUENCE</scope>
    <source>
        <strain evidence="8">DSM 27213</strain>
    </source>
</reference>
<sequence>MPPQPPAQGDVGPRLDRLRAACADDGIDAFLVRDTSNIAWLTAFDGVFDDESAHALLVTPSAAVLHTDSRYVDSARVAASDGPIAVDDARKTHAKFAADALQGPSNAERSSGADAAPEGVRGGIPASTLGSTPANPALPAVLGIEDSLSLGEFRALEATLAEAPGSVPILRETSRFVLDLRAVKEPTEVARLSAAQAVTDAAFAHIVAFMRPGMTEREVQMELEDFMRRHGAGGLAFPSIVAAGPNGASPHAVPGATLLEAGQCVVLDFGARAYGYCSDMTRTVFLGEPDERLRAAYEAIRQANEQVEAALRPGVTGKDMHELAERVLADHGFAGKMGHSLGHGVGIDIHEEPNLSPRNPHPLVPGNVVTVEPGVYLSGEFGMRLEDFGVITRDGFAVFTQSTHDMVII</sequence>
<dbReference type="PROSITE" id="PS00491">
    <property type="entry name" value="PROLINE_PEPTIDASE"/>
    <property type="match status" value="1"/>
</dbReference>
<dbReference type="InterPro" id="IPR050659">
    <property type="entry name" value="Peptidase_M24B"/>
</dbReference>
<evidence type="ECO:0000313" key="10">
    <source>
        <dbReference type="Proteomes" id="UP000462865"/>
    </source>
</evidence>
<keyword evidence="1 3" id="KW-0479">Metal-binding</keyword>
<dbReference type="SUPFAM" id="SSF53092">
    <property type="entry name" value="Creatinase/prolidase N-terminal domain"/>
    <property type="match status" value="1"/>
</dbReference>
<dbReference type="Pfam" id="PF01321">
    <property type="entry name" value="Creatinase_N"/>
    <property type="match status" value="1"/>
</dbReference>
<feature type="domain" description="Creatinase N-terminal" evidence="6">
    <location>
        <begin position="14"/>
        <end position="96"/>
    </location>
</feature>
<reference evidence="7 10" key="4">
    <citation type="journal article" date="2019" name="Nat. Med.">
        <title>A library of human gut bacterial isolates paired with longitudinal multiomics data enables mechanistic microbiome research.</title>
        <authorList>
            <person name="Poyet M."/>
            <person name="Groussin M."/>
            <person name="Gibbons S.M."/>
            <person name="Avila-Pacheco J."/>
            <person name="Jiang X."/>
            <person name="Kearney S.M."/>
            <person name="Perrotta A.R."/>
            <person name="Berdy B."/>
            <person name="Zhao S."/>
            <person name="Lieberman T.D."/>
            <person name="Swanson P.K."/>
            <person name="Smith M."/>
            <person name="Roesemann S."/>
            <person name="Alexander J.E."/>
            <person name="Rich S.A."/>
            <person name="Livny J."/>
            <person name="Vlamakis H."/>
            <person name="Clish C."/>
            <person name="Bullock K."/>
            <person name="Deik A."/>
            <person name="Scott J."/>
            <person name="Pierce K.A."/>
            <person name="Xavier R.J."/>
            <person name="Alm E.J."/>
        </authorList>
    </citation>
    <scope>NUCLEOTIDE SEQUENCE [LARGE SCALE GENOMIC DNA]</scope>
    <source>
        <strain evidence="7 10">BIOML-A1</strain>
    </source>
</reference>
<dbReference type="EMBL" id="WKZA01000005">
    <property type="protein sequence ID" value="MSA93904.1"/>
    <property type="molecule type" value="Genomic_DNA"/>
</dbReference>
<dbReference type="Gene3D" id="3.90.230.10">
    <property type="entry name" value="Creatinase/methionine aminopeptidase superfamily"/>
    <property type="match status" value="1"/>
</dbReference>
<dbReference type="GO" id="GO:0046872">
    <property type="term" value="F:metal ion binding"/>
    <property type="evidence" value="ECO:0007669"/>
    <property type="project" value="UniProtKB-KW"/>
</dbReference>
<dbReference type="Pfam" id="PF00557">
    <property type="entry name" value="Peptidase_M24"/>
    <property type="match status" value="1"/>
</dbReference>
<evidence type="ECO:0000256" key="1">
    <source>
        <dbReference type="ARBA" id="ARBA00022723"/>
    </source>
</evidence>
<dbReference type="InterPro" id="IPR000994">
    <property type="entry name" value="Pept_M24"/>
</dbReference>
<dbReference type="EMBL" id="QIBW01000002">
    <property type="protein sequence ID" value="ROT91706.1"/>
    <property type="molecule type" value="Genomic_DNA"/>
</dbReference>
<dbReference type="InterPro" id="IPR000587">
    <property type="entry name" value="Creatinase_N"/>
</dbReference>
<dbReference type="Gene3D" id="3.40.350.10">
    <property type="entry name" value="Creatinase/prolidase N-terminal domain"/>
    <property type="match status" value="1"/>
</dbReference>
<feature type="domain" description="Peptidase M24" evidence="5">
    <location>
        <begin position="191"/>
        <end position="392"/>
    </location>
</feature>
<evidence type="ECO:0000313" key="9">
    <source>
        <dbReference type="Proteomes" id="UP000285258"/>
    </source>
</evidence>
<comment type="caution">
    <text evidence="8">The sequence shown here is derived from an EMBL/GenBank/DDBJ whole genome shotgun (WGS) entry which is preliminary data.</text>
</comment>
<dbReference type="CDD" id="cd01092">
    <property type="entry name" value="APP-like"/>
    <property type="match status" value="1"/>
</dbReference>
<dbReference type="SUPFAM" id="SSF55920">
    <property type="entry name" value="Creatinase/aminopeptidase"/>
    <property type="match status" value="1"/>
</dbReference>
<dbReference type="Proteomes" id="UP000462865">
    <property type="component" value="Unassembled WGS sequence"/>
</dbReference>
<keyword evidence="8" id="KW-0031">Aminopeptidase</keyword>
<keyword evidence="2" id="KW-0378">Hydrolase</keyword>
<organism evidence="8 9">
    <name type="scientific">Gordonibacter urolithinfaciens</name>
    <dbReference type="NCBI Taxonomy" id="1335613"/>
    <lineage>
        <taxon>Bacteria</taxon>
        <taxon>Bacillati</taxon>
        <taxon>Actinomycetota</taxon>
        <taxon>Coriobacteriia</taxon>
        <taxon>Eggerthellales</taxon>
        <taxon>Eggerthellaceae</taxon>
        <taxon>Gordonibacter</taxon>
    </lineage>
</organism>
<evidence type="ECO:0000256" key="4">
    <source>
        <dbReference type="SAM" id="MobiDB-lite"/>
    </source>
</evidence>
<evidence type="ECO:0000313" key="7">
    <source>
        <dbReference type="EMBL" id="MSA93904.1"/>
    </source>
</evidence>
<dbReference type="AlphaFoldDB" id="A0A423UNE9"/>
<name>A0A423UNE9_9ACTN</name>
<dbReference type="Proteomes" id="UP000285258">
    <property type="component" value="Unassembled WGS sequence"/>
</dbReference>
<dbReference type="InterPro" id="IPR036005">
    <property type="entry name" value="Creatinase/aminopeptidase-like"/>
</dbReference>